<accession>A0A6H2EKH7</accession>
<dbReference type="EMBL" id="CP050804">
    <property type="protein sequence ID" value="QJC21331.1"/>
    <property type="molecule type" value="Genomic_DNA"/>
</dbReference>
<dbReference type="AlphaFoldDB" id="A0A6H2EKH7"/>
<dbReference type="KEGG" id="arca:HC352_01545"/>
<protein>
    <recommendedName>
        <fullName evidence="3">Histidine kinase</fullName>
    </recommendedName>
</protein>
<sequence length="479" mass="53834">MKPTPTGEKQQVQPYELFFSTTDSKGVIKLSNEVFTRLSRYDIDQLRGAPHNIVRHPDMPASVFKLVWDTLEAGKPFAAYMLNLAGDGSEYDVFATITPLPAGGYLSVRARPMRDHVFAQIRDVYARVLEHEKTLIDGGHNRRQAAEAALPFLAQTLRESGIESYEEFQTQSLPEEVAAREAEGANFPQREGDSQLHDMLLAVQNEHDTLDAWMRHQDELVRMNERLTAVVEHVHHDMEKMSAVSHEFTQLGEGNPALAISLEPLLVWNRMQGVTQTYLATLISKITALSTHIAQTRFHIALSRLHSDMCGVFLAELIDTGYDAKIGVPGLAPGFVTREVFGVAEHETPQEREIRERLESLEMLSSVLTADVETIHNDAETYQELAQDIARYMDRVLHAISVPRQLLELWQMSAAEVPMPQIVDSVNSTVSQAIEHAEVFHNRLTVFQGELGNANNVENFDELSRIVLEIHAKVLIMQG</sequence>
<dbReference type="SUPFAM" id="SSF55785">
    <property type="entry name" value="PYP-like sensor domain (PAS domain)"/>
    <property type="match status" value="1"/>
</dbReference>
<keyword evidence="2" id="KW-1185">Reference proteome</keyword>
<evidence type="ECO:0000313" key="2">
    <source>
        <dbReference type="Proteomes" id="UP000502298"/>
    </source>
</evidence>
<dbReference type="Proteomes" id="UP000502298">
    <property type="component" value="Chromosome"/>
</dbReference>
<organism evidence="1 2">
    <name type="scientific">Arcanobacterium buesumense</name>
    <dbReference type="NCBI Taxonomy" id="2722751"/>
    <lineage>
        <taxon>Bacteria</taxon>
        <taxon>Bacillati</taxon>
        <taxon>Actinomycetota</taxon>
        <taxon>Actinomycetes</taxon>
        <taxon>Actinomycetales</taxon>
        <taxon>Actinomycetaceae</taxon>
        <taxon>Arcanobacterium</taxon>
    </lineage>
</organism>
<name>A0A6H2EKH7_9ACTO</name>
<dbReference type="InterPro" id="IPR035965">
    <property type="entry name" value="PAS-like_dom_sf"/>
</dbReference>
<dbReference type="Gene3D" id="3.30.450.20">
    <property type="entry name" value="PAS domain"/>
    <property type="match status" value="1"/>
</dbReference>
<evidence type="ECO:0008006" key="3">
    <source>
        <dbReference type="Google" id="ProtNLM"/>
    </source>
</evidence>
<reference evidence="1 2" key="1">
    <citation type="submission" date="2020-03" db="EMBL/GenBank/DDBJ databases">
        <title>Complete genome of Arcanobacterium buesumensis sp. nov. strain 2701.</title>
        <authorList>
            <person name="Borowiak M."/>
            <person name="Alssahen M."/>
            <person name="Laemmler C."/>
            <person name="Malorny B."/>
            <person name="Hassan A."/>
            <person name="Prenger-Berninghoff E."/>
            <person name="Ploetz M."/>
            <person name="Abdulmawjood A."/>
        </authorList>
    </citation>
    <scope>NUCLEOTIDE SEQUENCE [LARGE SCALE GENOMIC DNA]</scope>
    <source>
        <strain evidence="1 2">2701</strain>
    </source>
</reference>
<gene>
    <name evidence="1" type="ORF">HC352_01545</name>
</gene>
<dbReference type="RefSeq" id="WP_168917272.1">
    <property type="nucleotide sequence ID" value="NZ_CP050804.1"/>
</dbReference>
<evidence type="ECO:0000313" key="1">
    <source>
        <dbReference type="EMBL" id="QJC21331.1"/>
    </source>
</evidence>
<proteinExistence type="predicted"/>